<evidence type="ECO:0000259" key="3">
    <source>
        <dbReference type="SMART" id="SM00568"/>
    </source>
</evidence>
<comment type="similarity">
    <text evidence="1">Belongs to the GEM family.</text>
</comment>
<evidence type="ECO:0000256" key="2">
    <source>
        <dbReference type="SAM" id="MobiDB-lite"/>
    </source>
</evidence>
<dbReference type="InterPro" id="IPR011993">
    <property type="entry name" value="PH-like_dom_sf"/>
</dbReference>
<feature type="region of interest" description="Disordered" evidence="2">
    <location>
        <begin position="1"/>
        <end position="63"/>
    </location>
</feature>
<reference evidence="4" key="1">
    <citation type="journal article" date="2008" name="BMC Genomics">
        <title>A conifer genomics resource of 200,000 spruce (Picea spp.) ESTs and 6,464 high-quality, sequence-finished full-length cDNAs for Sitka spruce (Picea sitchensis).</title>
        <authorList>
            <person name="Ralph S.G."/>
            <person name="Chun H.J."/>
            <person name="Kolosova N."/>
            <person name="Cooper D."/>
            <person name="Oddy C."/>
            <person name="Ritland C.E."/>
            <person name="Kirkpatrick R."/>
            <person name="Moore R."/>
            <person name="Barber S."/>
            <person name="Holt R.A."/>
            <person name="Jones S.J."/>
            <person name="Marra M.A."/>
            <person name="Douglas C.J."/>
            <person name="Ritland K."/>
            <person name="Bohlmann J."/>
        </authorList>
    </citation>
    <scope>NUCLEOTIDE SEQUENCE</scope>
    <source>
        <tissue evidence="4">Bark</tissue>
    </source>
</reference>
<proteinExistence type="evidence at transcript level"/>
<sequence>MGYPENPSSSPGTRSVEERGDHHTDDHHHRNKRHHKRPLPVGVPGKPPGEARPSDDHKLPTNPSGICPMIKFSERAEDLAEHFKLSKSVSDTLKGKLILGAEIVTKGGVDNLFRQLFVVDPEEKLLKSFACYLSTTIEPVAGVIFISTQKFAFCSERRLAFTSPPGGLSRSYYRVVILVKEVRSVNSCENSEKHSE</sequence>
<evidence type="ECO:0000313" key="4">
    <source>
        <dbReference type="EMBL" id="ABK22138.1"/>
    </source>
</evidence>
<evidence type="ECO:0000256" key="1">
    <source>
        <dbReference type="ARBA" id="ARBA00009414"/>
    </source>
</evidence>
<organism evidence="4">
    <name type="scientific">Picea sitchensis</name>
    <name type="common">Sitka spruce</name>
    <name type="synonym">Pinus sitchensis</name>
    <dbReference type="NCBI Taxonomy" id="3332"/>
    <lineage>
        <taxon>Eukaryota</taxon>
        <taxon>Viridiplantae</taxon>
        <taxon>Streptophyta</taxon>
        <taxon>Embryophyta</taxon>
        <taxon>Tracheophyta</taxon>
        <taxon>Spermatophyta</taxon>
        <taxon>Pinopsida</taxon>
        <taxon>Pinidae</taxon>
        <taxon>Conifers I</taxon>
        <taxon>Pinales</taxon>
        <taxon>Pinaceae</taxon>
        <taxon>Picea</taxon>
    </lineage>
</organism>
<dbReference type="Gene3D" id="2.30.29.30">
    <property type="entry name" value="Pleckstrin-homology domain (PH domain)/Phosphotyrosine-binding domain (PTB)"/>
    <property type="match status" value="1"/>
</dbReference>
<dbReference type="InterPro" id="IPR004182">
    <property type="entry name" value="GRAM"/>
</dbReference>
<dbReference type="Pfam" id="PF02893">
    <property type="entry name" value="GRAM"/>
    <property type="match status" value="1"/>
</dbReference>
<feature type="compositionally biased region" description="Basic residues" evidence="2">
    <location>
        <begin position="29"/>
        <end position="38"/>
    </location>
</feature>
<accession>A9NNC7</accession>
<dbReference type="EMBL" id="EF082785">
    <property type="protein sequence ID" value="ABK22138.1"/>
    <property type="molecule type" value="mRNA"/>
</dbReference>
<feature type="compositionally biased region" description="Basic and acidic residues" evidence="2">
    <location>
        <begin position="15"/>
        <end position="28"/>
    </location>
</feature>
<dbReference type="SMART" id="SM00568">
    <property type="entry name" value="GRAM"/>
    <property type="match status" value="1"/>
</dbReference>
<name>A9NNC7_PICSI</name>
<dbReference type="AlphaFoldDB" id="A9NNC7"/>
<dbReference type="PANTHER" id="PTHR31969">
    <property type="entry name" value="GEM-LIKE PROTEIN 2"/>
    <property type="match status" value="1"/>
</dbReference>
<protein>
    <recommendedName>
        <fullName evidence="3">GRAM domain-containing protein</fullName>
    </recommendedName>
</protein>
<feature type="compositionally biased region" description="Polar residues" evidence="2">
    <location>
        <begin position="1"/>
        <end position="13"/>
    </location>
</feature>
<dbReference type="InterPro" id="IPR037848">
    <property type="entry name" value="GEM-like"/>
</dbReference>
<feature type="domain" description="GRAM" evidence="3">
    <location>
        <begin position="111"/>
        <end position="189"/>
    </location>
</feature>